<gene>
    <name evidence="5" type="ORF">G5B40_15815</name>
</gene>
<dbReference type="PANTHER" id="PTHR33376:SF4">
    <property type="entry name" value="SIALIC ACID-BINDING PERIPLASMIC PROTEIN SIAP"/>
    <property type="match status" value="1"/>
</dbReference>
<organism evidence="5 6">
    <name type="scientific">Pikeienuella piscinae</name>
    <dbReference type="NCBI Taxonomy" id="2748098"/>
    <lineage>
        <taxon>Bacteria</taxon>
        <taxon>Pseudomonadati</taxon>
        <taxon>Pseudomonadota</taxon>
        <taxon>Alphaproteobacteria</taxon>
        <taxon>Rhodobacterales</taxon>
        <taxon>Paracoccaceae</taxon>
        <taxon>Pikeienuella</taxon>
    </lineage>
</organism>
<name>A0A7L5BYE7_9RHOB</name>
<keyword evidence="3" id="KW-0574">Periplasm</keyword>
<comment type="subcellular location">
    <subcellularLocation>
        <location evidence="1">Periplasm</location>
    </subcellularLocation>
</comment>
<dbReference type="NCBIfam" id="NF037995">
    <property type="entry name" value="TRAP_S1"/>
    <property type="match status" value="1"/>
</dbReference>
<proteinExistence type="predicted"/>
<dbReference type="Pfam" id="PF03480">
    <property type="entry name" value="DctP"/>
    <property type="match status" value="1"/>
</dbReference>
<dbReference type="GO" id="GO:0042597">
    <property type="term" value="C:periplasmic space"/>
    <property type="evidence" value="ECO:0007669"/>
    <property type="project" value="UniProtKB-SubCell"/>
</dbReference>
<keyword evidence="2 4" id="KW-0732">Signal</keyword>
<feature type="chain" id="PRO_5029548761" evidence="4">
    <location>
        <begin position="28"/>
        <end position="354"/>
    </location>
</feature>
<feature type="signal peptide" evidence="4">
    <location>
        <begin position="1"/>
        <end position="27"/>
    </location>
</feature>
<sequence length="354" mass="37635">MPNPHAHLACLTTLTAIAMLAAAPAGAQDLMEREFSVVGSWSTSSLYPDHEVPFWTKTLPEASNGAITVNIKAFDELGLSGGAVYEMVQQGVYDVGATVMDYVAGDDPRLEGVDLSGIADPVLAREIADAYRPQLAAVFDETFGGKLLAVVPFTSQVVFCNTPIKGLEDFDGKRIRGSGRMTIDFIEALGGTGVDVSFNEVTIAMERGVIDCGITGSLSGYLAGWPEAATHFYPLPAGGWDPVGIVMRNDVWEGLDEATQTFLMDEFAKFEDSVWTDASKSTEVGIACNTGGDCPYGDAADLTLVQITDADLKTALATLKDDVLPLWAERCGEACIENWNSTVGKVLDISAAAK</sequence>
<keyword evidence="6" id="KW-1185">Reference proteome</keyword>
<protein>
    <submittedName>
        <fullName evidence="5">TRAP transporter substrate-binding protein</fullName>
    </submittedName>
</protein>
<dbReference type="RefSeq" id="WP_165100500.1">
    <property type="nucleotide sequence ID" value="NZ_CP049056.1"/>
</dbReference>
<evidence type="ECO:0000256" key="2">
    <source>
        <dbReference type="ARBA" id="ARBA00022729"/>
    </source>
</evidence>
<dbReference type="InterPro" id="IPR018389">
    <property type="entry name" value="DctP_fam"/>
</dbReference>
<evidence type="ECO:0000313" key="5">
    <source>
        <dbReference type="EMBL" id="QIE56772.1"/>
    </source>
</evidence>
<evidence type="ECO:0000256" key="3">
    <source>
        <dbReference type="ARBA" id="ARBA00022764"/>
    </source>
</evidence>
<dbReference type="EMBL" id="CP049056">
    <property type="protein sequence ID" value="QIE56772.1"/>
    <property type="molecule type" value="Genomic_DNA"/>
</dbReference>
<evidence type="ECO:0000256" key="1">
    <source>
        <dbReference type="ARBA" id="ARBA00004418"/>
    </source>
</evidence>
<reference evidence="5 6" key="1">
    <citation type="submission" date="2020-02" db="EMBL/GenBank/DDBJ databases">
        <title>complete genome sequence of Rhodobacteraceae bacterium.</title>
        <authorList>
            <person name="Park J."/>
            <person name="Kim Y.-S."/>
            <person name="Kim K.-H."/>
        </authorList>
    </citation>
    <scope>NUCLEOTIDE SEQUENCE [LARGE SCALE GENOMIC DNA]</scope>
    <source>
        <strain evidence="5 6">RR4-56</strain>
    </source>
</reference>
<evidence type="ECO:0000256" key="4">
    <source>
        <dbReference type="SAM" id="SignalP"/>
    </source>
</evidence>
<evidence type="ECO:0000313" key="6">
    <source>
        <dbReference type="Proteomes" id="UP000503336"/>
    </source>
</evidence>
<dbReference type="CDD" id="cd13602">
    <property type="entry name" value="PBP2_TRAP_BpDctp6_7"/>
    <property type="match status" value="1"/>
</dbReference>
<accession>A0A7L5BYE7</accession>
<dbReference type="AlphaFoldDB" id="A0A7L5BYE7"/>
<dbReference type="Proteomes" id="UP000503336">
    <property type="component" value="Chromosome"/>
</dbReference>
<dbReference type="GO" id="GO:0055085">
    <property type="term" value="P:transmembrane transport"/>
    <property type="evidence" value="ECO:0007669"/>
    <property type="project" value="InterPro"/>
</dbReference>
<dbReference type="KEGG" id="hdh:G5B40_15815"/>
<dbReference type="PANTHER" id="PTHR33376">
    <property type="match status" value="1"/>
</dbReference>
<dbReference type="Gene3D" id="3.40.190.170">
    <property type="entry name" value="Bacterial extracellular solute-binding protein, family 7"/>
    <property type="match status" value="1"/>
</dbReference>
<dbReference type="InterPro" id="IPR038404">
    <property type="entry name" value="TRAP_DctP_sf"/>
</dbReference>